<keyword evidence="3" id="KW-1185">Reference proteome</keyword>
<proteinExistence type="predicted"/>
<gene>
    <name evidence="2" type="primary">LOC112274547</name>
    <name evidence="1" type="ORF">PHYPA_025707</name>
</gene>
<dbReference type="PaxDb" id="3218-PP1S27_132V6.1"/>
<dbReference type="Gramene" id="Pp3c21_4250V3.1">
    <property type="protein sequence ID" value="Pp3c21_4250V3.1"/>
    <property type="gene ID" value="Pp3c21_4250"/>
</dbReference>
<dbReference type="PANTHER" id="PTHR34131">
    <property type="entry name" value="(RAP ANNOTATION RELEASE2) GALACTOSE-BINDING LIKE DOMAIN CONTAINING PROTEIN"/>
    <property type="match status" value="1"/>
</dbReference>
<dbReference type="Gramene" id="Pp3c21_4250V3.2">
    <property type="protein sequence ID" value="Pp3c21_4250V3.2"/>
    <property type="gene ID" value="Pp3c21_4250"/>
</dbReference>
<dbReference type="RefSeq" id="XP_024359969.1">
    <property type="nucleotide sequence ID" value="XM_024504201.2"/>
</dbReference>
<dbReference type="PANTHER" id="PTHR34131:SF2">
    <property type="entry name" value="FAMILY PROTEIN, PUTATIVE (DUF1997)-RELATED"/>
    <property type="match status" value="1"/>
</dbReference>
<dbReference type="EnsemblPlants" id="Pp3c21_4250V3.2">
    <property type="protein sequence ID" value="Pp3c21_4250V3.2"/>
    <property type="gene ID" value="Pp3c21_4250"/>
</dbReference>
<dbReference type="GeneID" id="112274547"/>
<dbReference type="OrthoDB" id="1933789at2759"/>
<evidence type="ECO:0000313" key="1">
    <source>
        <dbReference type="EMBL" id="PNR31586.1"/>
    </source>
</evidence>
<dbReference type="EnsemblPlants" id="Pp3c21_4250V3.1">
    <property type="protein sequence ID" value="Pp3c21_4250V3.1"/>
    <property type="gene ID" value="Pp3c21_4250"/>
</dbReference>
<dbReference type="Proteomes" id="UP000006727">
    <property type="component" value="Chromosome 21"/>
</dbReference>
<reference evidence="1 3" key="2">
    <citation type="journal article" date="2018" name="Plant J.">
        <title>The Physcomitrella patens chromosome-scale assembly reveals moss genome structure and evolution.</title>
        <authorList>
            <person name="Lang D."/>
            <person name="Ullrich K.K."/>
            <person name="Murat F."/>
            <person name="Fuchs J."/>
            <person name="Jenkins J."/>
            <person name="Haas F.B."/>
            <person name="Piednoel M."/>
            <person name="Gundlach H."/>
            <person name="Van Bel M."/>
            <person name="Meyberg R."/>
            <person name="Vives C."/>
            <person name="Morata J."/>
            <person name="Symeonidi A."/>
            <person name="Hiss M."/>
            <person name="Muchero W."/>
            <person name="Kamisugi Y."/>
            <person name="Saleh O."/>
            <person name="Blanc G."/>
            <person name="Decker E.L."/>
            <person name="van Gessel N."/>
            <person name="Grimwood J."/>
            <person name="Hayes R.D."/>
            <person name="Graham S.W."/>
            <person name="Gunter L.E."/>
            <person name="McDaniel S.F."/>
            <person name="Hoernstein S.N.W."/>
            <person name="Larsson A."/>
            <person name="Li F.W."/>
            <person name="Perroud P.F."/>
            <person name="Phillips J."/>
            <person name="Ranjan P."/>
            <person name="Rokshar D.S."/>
            <person name="Rothfels C.J."/>
            <person name="Schneider L."/>
            <person name="Shu S."/>
            <person name="Stevenson D.W."/>
            <person name="Thummler F."/>
            <person name="Tillich M."/>
            <person name="Villarreal Aguilar J.C."/>
            <person name="Widiez T."/>
            <person name="Wong G.K."/>
            <person name="Wymore A."/>
            <person name="Zhang Y."/>
            <person name="Zimmer A.D."/>
            <person name="Quatrano R.S."/>
            <person name="Mayer K.F.X."/>
            <person name="Goodstein D."/>
            <person name="Casacuberta J.M."/>
            <person name="Vandepoele K."/>
            <person name="Reski R."/>
            <person name="Cuming A.C."/>
            <person name="Tuskan G.A."/>
            <person name="Maumus F."/>
            <person name="Salse J."/>
            <person name="Schmutz J."/>
            <person name="Rensing S.A."/>
        </authorList>
    </citation>
    <scope>NUCLEOTIDE SEQUENCE [LARGE SCALE GENOMIC DNA]</scope>
    <source>
        <strain evidence="2 3">cv. Gransden 2004</strain>
    </source>
</reference>
<dbReference type="Pfam" id="PF09366">
    <property type="entry name" value="DUF1997"/>
    <property type="match status" value="1"/>
</dbReference>
<evidence type="ECO:0000313" key="2">
    <source>
        <dbReference type="EnsemblPlants" id="Pp3c21_4250V3.1"/>
    </source>
</evidence>
<name>A0A2K1IQN3_PHYPA</name>
<evidence type="ECO:0000313" key="3">
    <source>
        <dbReference type="Proteomes" id="UP000006727"/>
    </source>
</evidence>
<dbReference type="STRING" id="3218.A0A2K1IQN3"/>
<sequence>MTVAMVGVANLCDCATAACFASSASLIPSRRIKGAYRNVIDKAQRSWSALAVISPGMCPGSHKMTHSREQTCWHHQTPVTAKHRRANLFVRKQESVPLVTLTDPSGVPHHLSSFLQQPAGTKSMLNTKALLRYEYVGNDVYRCYLPKVVLLNFEVAPIVDLFVAASDKDCRVEMRQCMFQGSKAVEDQNKRFSASLKNHLTWHGTPEGDQVLNLDTELEVSLEVYTVPFTMLPLSAVEVPGKAIMQAMLDRLIPLFLDYLFVDYKRWVDEEALGLGVTTVPLSHALESSSSSRADCQPLEISS</sequence>
<dbReference type="EMBL" id="ABEU02000021">
    <property type="protein sequence ID" value="PNR31586.1"/>
    <property type="molecule type" value="Genomic_DNA"/>
</dbReference>
<reference evidence="2" key="3">
    <citation type="submission" date="2020-12" db="UniProtKB">
        <authorList>
            <consortium name="EnsemblPlants"/>
        </authorList>
    </citation>
    <scope>IDENTIFICATION</scope>
</reference>
<protein>
    <submittedName>
        <fullName evidence="1 2">Uncharacterized protein</fullName>
    </submittedName>
</protein>
<dbReference type="AlphaFoldDB" id="A0A2K1IQN3"/>
<accession>A0A2K1IQN3</accession>
<reference evidence="1 3" key="1">
    <citation type="journal article" date="2008" name="Science">
        <title>The Physcomitrella genome reveals evolutionary insights into the conquest of land by plants.</title>
        <authorList>
            <person name="Rensing S."/>
            <person name="Lang D."/>
            <person name="Zimmer A."/>
            <person name="Terry A."/>
            <person name="Salamov A."/>
            <person name="Shapiro H."/>
            <person name="Nishiyama T."/>
            <person name="Perroud P.-F."/>
            <person name="Lindquist E."/>
            <person name="Kamisugi Y."/>
            <person name="Tanahashi T."/>
            <person name="Sakakibara K."/>
            <person name="Fujita T."/>
            <person name="Oishi K."/>
            <person name="Shin-I T."/>
            <person name="Kuroki Y."/>
            <person name="Toyoda A."/>
            <person name="Suzuki Y."/>
            <person name="Hashimoto A."/>
            <person name="Yamaguchi K."/>
            <person name="Sugano A."/>
            <person name="Kohara Y."/>
            <person name="Fujiyama A."/>
            <person name="Anterola A."/>
            <person name="Aoki S."/>
            <person name="Ashton N."/>
            <person name="Barbazuk W.B."/>
            <person name="Barker E."/>
            <person name="Bennetzen J."/>
            <person name="Bezanilla M."/>
            <person name="Blankenship R."/>
            <person name="Cho S.H."/>
            <person name="Dutcher S."/>
            <person name="Estelle M."/>
            <person name="Fawcett J.A."/>
            <person name="Gundlach H."/>
            <person name="Hanada K."/>
            <person name="Heyl A."/>
            <person name="Hicks K.A."/>
            <person name="Hugh J."/>
            <person name="Lohr M."/>
            <person name="Mayer K."/>
            <person name="Melkozernov A."/>
            <person name="Murata T."/>
            <person name="Nelson D."/>
            <person name="Pils B."/>
            <person name="Prigge M."/>
            <person name="Reiss B."/>
            <person name="Renner T."/>
            <person name="Rombauts S."/>
            <person name="Rushton P."/>
            <person name="Sanderfoot A."/>
            <person name="Schween G."/>
            <person name="Shiu S.-H."/>
            <person name="Stueber K."/>
            <person name="Theodoulou F.L."/>
            <person name="Tu H."/>
            <person name="Van de Peer Y."/>
            <person name="Verrier P.J."/>
            <person name="Waters E."/>
            <person name="Wood A."/>
            <person name="Yang L."/>
            <person name="Cove D."/>
            <person name="Cuming A."/>
            <person name="Hasebe M."/>
            <person name="Lucas S."/>
            <person name="Mishler D.B."/>
            <person name="Reski R."/>
            <person name="Grigoriev I."/>
            <person name="Quatrano R.S."/>
            <person name="Boore J.L."/>
        </authorList>
    </citation>
    <scope>NUCLEOTIDE SEQUENCE [LARGE SCALE GENOMIC DNA]</scope>
    <source>
        <strain evidence="2 3">cv. Gransden 2004</strain>
    </source>
</reference>
<dbReference type="InterPro" id="IPR018971">
    <property type="entry name" value="DUF1997"/>
</dbReference>
<organism evidence="1">
    <name type="scientific">Physcomitrium patens</name>
    <name type="common">Spreading-leaved earth moss</name>
    <name type="synonym">Physcomitrella patens</name>
    <dbReference type="NCBI Taxonomy" id="3218"/>
    <lineage>
        <taxon>Eukaryota</taxon>
        <taxon>Viridiplantae</taxon>
        <taxon>Streptophyta</taxon>
        <taxon>Embryophyta</taxon>
        <taxon>Bryophyta</taxon>
        <taxon>Bryophytina</taxon>
        <taxon>Bryopsida</taxon>
        <taxon>Funariidae</taxon>
        <taxon>Funariales</taxon>
        <taxon>Funariaceae</taxon>
        <taxon>Physcomitrium</taxon>
    </lineage>
</organism>
<dbReference type="OMA" id="FQFQECS"/>